<dbReference type="SUPFAM" id="SSF47370">
    <property type="entry name" value="Bromodomain"/>
    <property type="match status" value="1"/>
</dbReference>
<dbReference type="InterPro" id="IPR001487">
    <property type="entry name" value="Bromodomain"/>
</dbReference>
<reference evidence="5 6" key="1">
    <citation type="submission" date="2015-01" db="EMBL/GenBank/DDBJ databases">
        <title>The Genome Sequence of Cryptococcus gattii EJB2.</title>
        <authorList>
            <consortium name="The Broad Institute Genomics Platform"/>
            <person name="Cuomo C."/>
            <person name="Litvintseva A."/>
            <person name="Chen Y."/>
            <person name="Heitman J."/>
            <person name="Sun S."/>
            <person name="Springer D."/>
            <person name="Dromer F."/>
            <person name="Young S."/>
            <person name="Zeng Q."/>
            <person name="Gargeya S."/>
            <person name="Abouelleil A."/>
            <person name="Alvarado L."/>
            <person name="Chapman S.B."/>
            <person name="Gainer-Dewar J."/>
            <person name="Goldberg J."/>
            <person name="Griggs A."/>
            <person name="Gujja S."/>
            <person name="Hansen M."/>
            <person name="Howarth C."/>
            <person name="Imamovic A."/>
            <person name="Larimer J."/>
            <person name="Murphy C."/>
            <person name="Naylor J."/>
            <person name="Pearson M."/>
            <person name="Priest M."/>
            <person name="Roberts A."/>
            <person name="Saif S."/>
            <person name="Shea T."/>
            <person name="Sykes S."/>
            <person name="Wortman J."/>
            <person name="Nusbaum C."/>
            <person name="Birren B."/>
        </authorList>
    </citation>
    <scope>NUCLEOTIDE SEQUENCE [LARGE SCALE GENOMIC DNA]</scope>
    <source>
        <strain evidence="5 6">EJB2</strain>
    </source>
</reference>
<dbReference type="PROSITE" id="PS00633">
    <property type="entry name" value="BROMODOMAIN_1"/>
    <property type="match status" value="1"/>
</dbReference>
<feature type="compositionally biased region" description="Acidic residues" evidence="3">
    <location>
        <begin position="891"/>
        <end position="907"/>
    </location>
</feature>
<feature type="compositionally biased region" description="Basic and acidic residues" evidence="3">
    <location>
        <begin position="539"/>
        <end position="550"/>
    </location>
</feature>
<feature type="compositionally biased region" description="Pro residues" evidence="3">
    <location>
        <begin position="455"/>
        <end position="465"/>
    </location>
</feature>
<dbReference type="Pfam" id="PF00439">
    <property type="entry name" value="Bromodomain"/>
    <property type="match status" value="1"/>
</dbReference>
<keyword evidence="1 2" id="KW-0103">Bromodomain</keyword>
<dbReference type="Gene3D" id="1.10.20.10">
    <property type="entry name" value="Histone, subunit A"/>
    <property type="match status" value="1"/>
</dbReference>
<feature type="compositionally biased region" description="Polar residues" evidence="3">
    <location>
        <begin position="298"/>
        <end position="311"/>
    </location>
</feature>
<dbReference type="InterPro" id="IPR009072">
    <property type="entry name" value="Histone-fold"/>
</dbReference>
<evidence type="ECO:0000256" key="3">
    <source>
        <dbReference type="SAM" id="MobiDB-lite"/>
    </source>
</evidence>
<dbReference type="InterPro" id="IPR018359">
    <property type="entry name" value="Bromodomain_CS"/>
</dbReference>
<dbReference type="InterPro" id="IPR037782">
    <property type="entry name" value="Spt7"/>
</dbReference>
<organism evidence="5 6">
    <name type="scientific">Cryptococcus gattii EJB2</name>
    <dbReference type="NCBI Taxonomy" id="1296103"/>
    <lineage>
        <taxon>Eukaryota</taxon>
        <taxon>Fungi</taxon>
        <taxon>Dikarya</taxon>
        <taxon>Basidiomycota</taxon>
        <taxon>Agaricomycotina</taxon>
        <taxon>Tremellomycetes</taxon>
        <taxon>Tremellales</taxon>
        <taxon>Cryptococcaceae</taxon>
        <taxon>Cryptococcus</taxon>
        <taxon>Cryptococcus gattii species complex</taxon>
    </lineage>
</organism>
<evidence type="ECO:0000256" key="1">
    <source>
        <dbReference type="ARBA" id="ARBA00023117"/>
    </source>
</evidence>
<feature type="compositionally biased region" description="Basic and acidic residues" evidence="3">
    <location>
        <begin position="820"/>
        <end position="838"/>
    </location>
</feature>
<dbReference type="PRINTS" id="PR00503">
    <property type="entry name" value="BROMODOMAIN"/>
</dbReference>
<accession>A0ABR5BW14</accession>
<dbReference type="SMART" id="SM00297">
    <property type="entry name" value="BROMO"/>
    <property type="match status" value="1"/>
</dbReference>
<feature type="compositionally biased region" description="Acidic residues" evidence="3">
    <location>
        <begin position="389"/>
        <end position="417"/>
    </location>
</feature>
<gene>
    <name evidence="5" type="ORF">I306_03068</name>
</gene>
<name>A0ABR5BW14_9TREE</name>
<dbReference type="PROSITE" id="PS50014">
    <property type="entry name" value="BROMODOMAIN_2"/>
    <property type="match status" value="1"/>
</dbReference>
<protein>
    <submittedName>
        <fullName evidence="5">Transcriptional activator SPT7</fullName>
    </submittedName>
</protein>
<dbReference type="PANTHER" id="PTHR47343">
    <property type="entry name" value="TRANSCRIPTIONAL ACTIVATOR SPT7"/>
    <property type="match status" value="1"/>
</dbReference>
<feature type="region of interest" description="Disordered" evidence="3">
    <location>
        <begin position="438"/>
        <end position="492"/>
    </location>
</feature>
<proteinExistence type="predicted"/>
<dbReference type="CDD" id="cd22927">
    <property type="entry name" value="HFD_SPT7"/>
    <property type="match status" value="1"/>
</dbReference>
<feature type="region of interest" description="Disordered" evidence="3">
    <location>
        <begin position="218"/>
        <end position="327"/>
    </location>
</feature>
<feature type="domain" description="Bromo" evidence="4">
    <location>
        <begin position="87"/>
        <end position="157"/>
    </location>
</feature>
<feature type="compositionally biased region" description="Basic and acidic residues" evidence="3">
    <location>
        <begin position="864"/>
        <end position="877"/>
    </location>
</feature>
<dbReference type="EMBL" id="KN848664">
    <property type="protein sequence ID" value="KIR79845.1"/>
    <property type="molecule type" value="Genomic_DNA"/>
</dbReference>
<feature type="region of interest" description="Disordered" evidence="3">
    <location>
        <begin position="1"/>
        <end position="77"/>
    </location>
</feature>
<evidence type="ECO:0000259" key="4">
    <source>
        <dbReference type="PROSITE" id="PS50014"/>
    </source>
</evidence>
<evidence type="ECO:0000313" key="5">
    <source>
        <dbReference type="EMBL" id="KIR79845.1"/>
    </source>
</evidence>
<feature type="region of interest" description="Disordered" evidence="3">
    <location>
        <begin position="356"/>
        <end position="418"/>
    </location>
</feature>
<dbReference type="Gene3D" id="1.20.920.10">
    <property type="entry name" value="Bromodomain-like"/>
    <property type="match status" value="1"/>
</dbReference>
<dbReference type="Proteomes" id="UP000054272">
    <property type="component" value="Unassembled WGS sequence"/>
</dbReference>
<feature type="region of interest" description="Disordered" evidence="3">
    <location>
        <begin position="812"/>
        <end position="907"/>
    </location>
</feature>
<evidence type="ECO:0000313" key="6">
    <source>
        <dbReference type="Proteomes" id="UP000054272"/>
    </source>
</evidence>
<feature type="compositionally biased region" description="Basic and acidic residues" evidence="3">
    <location>
        <begin position="61"/>
        <end position="72"/>
    </location>
</feature>
<keyword evidence="6" id="KW-1185">Reference proteome</keyword>
<sequence length="907" mass="98244">MKASPPYITPPLTPAVPAQLPGRCPPRTRPRRPRVPAAPRGRAVGQGRSQNIRRRILRQPGEYRQRTQDQRTSESTTYTVTYHVPPTPQPESVPFQKPVSKREAPDYYDVIKRPMDLSTILRNAKARKYKNKAEFAADLDLIWKNCFEYNSQESHPLRAAAQFMKQKADHHLEYLADRTERNKQLQSLLPSATGTASPSLSSVAGPGAAPAVVLGSRLRDDASGGGGGLGGDDEDAAGESDDAFGEGEPVGVGDDADAAADDRDGNDFLDVASQGFREGGAETRGERGTPGGRGASVPLSSRLNGQVNGINRRSHSPLPLHSAERPPLTTTLDNVPALVRTPYTIPSLSFLSLTHAGPSFSDKGKARESLRGYPPPSWYPPTFLHAQDDDQAGEDGGGDGDGDGGGEEGDGDEDEESRLEGAWWGKMMDDESLITGMPAIPQMVPPEPVTRYRPKPPPPTPPPRLPNGIASAGGGEALHSGHDKKKKKKATVSVKAVVRRTISNLNAARQAMQRITEFQRIEADGGGILPPRRLSPTPAEKEKAEEEQTTRCDSLRIENKAARERRMRKGGEVGQEEAVRVMKKCSAGMLAHAGFEGANEMALDVFTRVAVDHLDGLGKTFRLLLDGFSHKMTPEEIILHVLHENGQVEPKDLEAHLKNDIEREDVKIAEMQRKMRQTFHEIATAPVIQDDMMFADDGEMLLDGNFADELGEDFLGLRELGIDREYGLTSLTVPQSLFYGRRKRLANSANGTAGKSDLAYPPPPSFIPLAATTLATHVPALLHAFYAARIEAGHSLDEDDVFEPAHSQIGSLGQILVKGKPGESKGDGKGKGKKREREGEDETGERKKSGKKQPGVGKGNWTRPSKEEKARLADEKNAANSVKAEAAAVAGDEDAVGEEDDAEGEEE</sequence>
<dbReference type="InterPro" id="IPR036427">
    <property type="entry name" value="Bromodomain-like_sf"/>
</dbReference>
<dbReference type="PANTHER" id="PTHR47343:SF1">
    <property type="entry name" value="TRANSCRIPTIONAL ACTIVATOR SPT7"/>
    <property type="match status" value="1"/>
</dbReference>
<evidence type="ECO:0000256" key="2">
    <source>
        <dbReference type="PROSITE-ProRule" id="PRU00035"/>
    </source>
</evidence>
<feature type="compositionally biased region" description="Low complexity" evidence="3">
    <location>
        <begin position="35"/>
        <end position="45"/>
    </location>
</feature>
<feature type="compositionally biased region" description="Acidic residues" evidence="3">
    <location>
        <begin position="231"/>
        <end position="245"/>
    </location>
</feature>
<feature type="region of interest" description="Disordered" evidence="3">
    <location>
        <begin position="522"/>
        <end position="550"/>
    </location>
</feature>